<comment type="similarity">
    <text evidence="1">Belongs to the peptidase C14B family.</text>
</comment>
<dbReference type="EMBL" id="CM031833">
    <property type="protein sequence ID" value="KAG6696716.1"/>
    <property type="molecule type" value="Genomic_DNA"/>
</dbReference>
<evidence type="ECO:0000256" key="1">
    <source>
        <dbReference type="ARBA" id="ARBA00009005"/>
    </source>
</evidence>
<dbReference type="InterPro" id="IPR011600">
    <property type="entry name" value="Pept_C14_caspase"/>
</dbReference>
<feature type="domain" description="Peptidase C14 caspase" evidence="2">
    <location>
        <begin position="8"/>
        <end position="301"/>
    </location>
</feature>
<proteinExistence type="inferred from homology"/>
<dbReference type="InterPro" id="IPR050452">
    <property type="entry name" value="Metacaspase"/>
</dbReference>
<evidence type="ECO:0000313" key="4">
    <source>
        <dbReference type="Proteomes" id="UP000811246"/>
    </source>
</evidence>
<gene>
    <name evidence="3" type="ORF">I3842_09G162300</name>
</gene>
<dbReference type="Pfam" id="PF00656">
    <property type="entry name" value="Peptidase_C14"/>
    <property type="match status" value="1"/>
</dbReference>
<protein>
    <recommendedName>
        <fullName evidence="2">Peptidase C14 caspase domain-containing protein</fullName>
    </recommendedName>
</protein>
<accession>A0A922E6K9</accession>
<dbReference type="AlphaFoldDB" id="A0A922E6K9"/>
<evidence type="ECO:0000259" key="2">
    <source>
        <dbReference type="Pfam" id="PF00656"/>
    </source>
</evidence>
<dbReference type="GO" id="GO:0005737">
    <property type="term" value="C:cytoplasm"/>
    <property type="evidence" value="ECO:0007669"/>
    <property type="project" value="TreeGrafter"/>
</dbReference>
<name>A0A922E6K9_CARIL</name>
<comment type="caution">
    <text evidence="3">The sequence shown here is derived from an EMBL/GenBank/DDBJ whole genome shotgun (WGS) entry which is preliminary data.</text>
</comment>
<organism evidence="3 4">
    <name type="scientific">Carya illinoinensis</name>
    <name type="common">Pecan</name>
    <dbReference type="NCBI Taxonomy" id="32201"/>
    <lineage>
        <taxon>Eukaryota</taxon>
        <taxon>Viridiplantae</taxon>
        <taxon>Streptophyta</taxon>
        <taxon>Embryophyta</taxon>
        <taxon>Tracheophyta</taxon>
        <taxon>Spermatophyta</taxon>
        <taxon>Magnoliopsida</taxon>
        <taxon>eudicotyledons</taxon>
        <taxon>Gunneridae</taxon>
        <taxon>Pentapetalae</taxon>
        <taxon>rosids</taxon>
        <taxon>fabids</taxon>
        <taxon>Fagales</taxon>
        <taxon>Juglandaceae</taxon>
        <taxon>Carya</taxon>
    </lineage>
</organism>
<dbReference type="PANTHER" id="PTHR48104">
    <property type="entry name" value="METACASPASE-4"/>
    <property type="match status" value="1"/>
</dbReference>
<sequence length="355" mass="38563">MSCLEGKKRLAVLVGCNYANTPHELFGCINDVLAMRDVLVERFGFDQGHIELLTDAAGSLVIPTGANIKKALDRMVNQAESGDVLFFHYSGHGTRIPSTRPGHPFRKDEAIVPSDFNLITDVDFRHIVNRLAKEASFTILSDSCHSGGLIHNEREQIGSSSVANNTILQYSCNPKTIPFESILQHFASVTGINTSDIGTHLLESFGADASLKFSSHPVELNLFELGKQDEGILLSGCQENENSADMNPMMTGGKVYGAFSNAVQTVLKDHMGPLSNRQVVVMSRKVLQAAGFVQHPCLYCSEDNADTPFLWQPQTSGMLWSLHAIHGSSEYICKSITQPTGKLMLPKGGAAAVSL</sequence>
<reference evidence="3" key="1">
    <citation type="submission" date="2021-01" db="EMBL/GenBank/DDBJ databases">
        <authorList>
            <person name="Lovell J.T."/>
            <person name="Bentley N."/>
            <person name="Bhattarai G."/>
            <person name="Jenkins J.W."/>
            <person name="Sreedasyam A."/>
            <person name="Alarcon Y."/>
            <person name="Bock C."/>
            <person name="Boston L."/>
            <person name="Carlson J."/>
            <person name="Cervantes K."/>
            <person name="Clermont K."/>
            <person name="Krom N."/>
            <person name="Kubenka K."/>
            <person name="Mamidi S."/>
            <person name="Mattison C."/>
            <person name="Monteros M."/>
            <person name="Pisani C."/>
            <person name="Plott C."/>
            <person name="Rajasekar S."/>
            <person name="Rhein H.S."/>
            <person name="Rohla C."/>
            <person name="Song M."/>
            <person name="Hilaire R.S."/>
            <person name="Shu S."/>
            <person name="Wells L."/>
            <person name="Wang X."/>
            <person name="Webber J."/>
            <person name="Heerema R.J."/>
            <person name="Klein P."/>
            <person name="Conner P."/>
            <person name="Grauke L."/>
            <person name="Grimwood J."/>
            <person name="Schmutz J."/>
            <person name="Randall J.J."/>
        </authorList>
    </citation>
    <scope>NUCLEOTIDE SEQUENCE</scope>
    <source>
        <tissue evidence="3">Leaf</tissue>
    </source>
</reference>
<dbReference type="GO" id="GO:0004197">
    <property type="term" value="F:cysteine-type endopeptidase activity"/>
    <property type="evidence" value="ECO:0007669"/>
    <property type="project" value="InterPro"/>
</dbReference>
<dbReference type="Proteomes" id="UP000811246">
    <property type="component" value="Chromosome 9"/>
</dbReference>
<evidence type="ECO:0000313" key="3">
    <source>
        <dbReference type="EMBL" id="KAG6696716.1"/>
    </source>
</evidence>
<dbReference type="PANTHER" id="PTHR48104:SF7">
    <property type="entry name" value="METACASPASE-9"/>
    <property type="match status" value="1"/>
</dbReference>
<dbReference type="GO" id="GO:0006508">
    <property type="term" value="P:proteolysis"/>
    <property type="evidence" value="ECO:0007669"/>
    <property type="project" value="InterPro"/>
</dbReference>